<evidence type="ECO:0000313" key="11">
    <source>
        <dbReference type="Proteomes" id="UP001144805"/>
    </source>
</evidence>
<evidence type="ECO:0000256" key="4">
    <source>
        <dbReference type="ARBA" id="ARBA00022741"/>
    </source>
</evidence>
<dbReference type="GO" id="GO:0004141">
    <property type="term" value="F:dethiobiotin synthase activity"/>
    <property type="evidence" value="ECO:0007669"/>
    <property type="project" value="UniProtKB-UniRule"/>
</dbReference>
<keyword evidence="6 9" id="KW-0067">ATP-binding</keyword>
<comment type="similarity">
    <text evidence="9">Belongs to the dethiobiotin synthetase family.</text>
</comment>
<dbReference type="PANTHER" id="PTHR43210">
    <property type="entry name" value="DETHIOBIOTIN SYNTHETASE"/>
    <property type="match status" value="1"/>
</dbReference>
<dbReference type="Gene3D" id="3.40.50.300">
    <property type="entry name" value="P-loop containing nucleotide triphosphate hydrolases"/>
    <property type="match status" value="1"/>
</dbReference>
<evidence type="ECO:0000256" key="7">
    <source>
        <dbReference type="ARBA" id="ARBA00022842"/>
    </source>
</evidence>
<dbReference type="GO" id="GO:0005524">
    <property type="term" value="F:ATP binding"/>
    <property type="evidence" value="ECO:0007669"/>
    <property type="project" value="UniProtKB-UniRule"/>
</dbReference>
<dbReference type="AlphaFoldDB" id="A0A9X3INB4"/>
<accession>A0A9X3INB4</accession>
<comment type="function">
    <text evidence="9">Catalyzes a mechanistically unusual reaction, the ATP-dependent insertion of CO2 between the N7 and N8 nitrogen atoms of 7,8-diaminopelargonic acid (DAPA, also called 7,8-diammoniononanoate) to form a ureido ring.</text>
</comment>
<comment type="cofactor">
    <cofactor evidence="9">
        <name>Mg(2+)</name>
        <dbReference type="ChEBI" id="CHEBI:18420"/>
    </cofactor>
</comment>
<reference evidence="10" key="1">
    <citation type="submission" date="2022-11" db="EMBL/GenBank/DDBJ databases">
        <title>Biodiversity and phylogenetic relationships of bacteria.</title>
        <authorList>
            <person name="Machado R.A.R."/>
            <person name="Bhat A."/>
            <person name="Loulou A."/>
            <person name="Kallel S."/>
        </authorList>
    </citation>
    <scope>NUCLEOTIDE SEQUENCE</scope>
    <source>
        <strain evidence="10">K-TC2</strain>
    </source>
</reference>
<comment type="caution">
    <text evidence="10">The sequence shown here is derived from an EMBL/GenBank/DDBJ whole genome shotgun (WGS) entry which is preliminary data.</text>
</comment>
<name>A0A9X3INB4_9HYPH</name>
<evidence type="ECO:0000256" key="9">
    <source>
        <dbReference type="HAMAP-Rule" id="MF_00336"/>
    </source>
</evidence>
<dbReference type="CDD" id="cd03109">
    <property type="entry name" value="DTBS"/>
    <property type="match status" value="1"/>
</dbReference>
<dbReference type="Proteomes" id="UP001144805">
    <property type="component" value="Unassembled WGS sequence"/>
</dbReference>
<comment type="pathway">
    <text evidence="9">Cofactor biosynthesis; biotin biosynthesis; biotin from 7,8-diaminononanoate: step 1/2.</text>
</comment>
<dbReference type="GO" id="GO:0009102">
    <property type="term" value="P:biotin biosynthetic process"/>
    <property type="evidence" value="ECO:0007669"/>
    <property type="project" value="UniProtKB-UniRule"/>
</dbReference>
<evidence type="ECO:0000256" key="5">
    <source>
        <dbReference type="ARBA" id="ARBA00022756"/>
    </source>
</evidence>
<feature type="binding site" evidence="9">
    <location>
        <position position="189"/>
    </location>
    <ligand>
        <name>ATP</name>
        <dbReference type="ChEBI" id="CHEBI:30616"/>
    </ligand>
</feature>
<feature type="binding site" evidence="9">
    <location>
        <begin position="14"/>
        <end position="19"/>
    </location>
    <ligand>
        <name>ATP</name>
        <dbReference type="ChEBI" id="CHEBI:30616"/>
    </ligand>
</feature>
<comment type="catalytic activity">
    <reaction evidence="8">
        <text>(7R,8S)-8-amino-7-(carboxyamino)nonanoate + ATP = (4R,5S)-dethiobiotin + ADP + phosphate + H(+)</text>
        <dbReference type="Rhea" id="RHEA:63684"/>
        <dbReference type="ChEBI" id="CHEBI:15378"/>
        <dbReference type="ChEBI" id="CHEBI:30616"/>
        <dbReference type="ChEBI" id="CHEBI:43474"/>
        <dbReference type="ChEBI" id="CHEBI:149470"/>
        <dbReference type="ChEBI" id="CHEBI:149473"/>
        <dbReference type="ChEBI" id="CHEBI:456216"/>
    </reaction>
</comment>
<dbReference type="PIRSF" id="PIRSF006755">
    <property type="entry name" value="DTB_synth"/>
    <property type="match status" value="1"/>
</dbReference>
<comment type="catalytic activity">
    <reaction evidence="9">
        <text>(7R,8S)-7,8-diammoniononanoate + CO2 + ATP = (4R,5S)-dethiobiotin + ADP + phosphate + 3 H(+)</text>
        <dbReference type="Rhea" id="RHEA:15805"/>
        <dbReference type="ChEBI" id="CHEBI:15378"/>
        <dbReference type="ChEBI" id="CHEBI:16526"/>
        <dbReference type="ChEBI" id="CHEBI:30616"/>
        <dbReference type="ChEBI" id="CHEBI:43474"/>
        <dbReference type="ChEBI" id="CHEBI:149469"/>
        <dbReference type="ChEBI" id="CHEBI:149473"/>
        <dbReference type="ChEBI" id="CHEBI:456216"/>
        <dbReference type="EC" id="6.3.3.3"/>
    </reaction>
</comment>
<dbReference type="Pfam" id="PF13500">
    <property type="entry name" value="AAA_26"/>
    <property type="match status" value="1"/>
</dbReference>
<feature type="binding site" evidence="9">
    <location>
        <begin position="101"/>
        <end position="104"/>
    </location>
    <ligand>
        <name>ATP</name>
        <dbReference type="ChEBI" id="CHEBI:30616"/>
    </ligand>
</feature>
<sequence length="218" mass="22735">MTPRRIVVTGTDTGIGKTVFSAGLVDRLGADYWKPVQAGLDGETDSETVARLAGIGGGRVHAEAYRLKMPVSPHRAAASEGVAIDVAGLAPPPTLRPLVIEGAGGVLVPLTPAASFADVLALWGFPVVLCARTSLGTINHTLLSLEALRHRAVPLFGVAFVGEAEPETEQAIAGIGRVRILGRLPWLPQLTAASLRQSFRQGFGARFDVGPGGEMCDV</sequence>
<dbReference type="InterPro" id="IPR027417">
    <property type="entry name" value="P-loop_NTPase"/>
</dbReference>
<organism evidence="10 11">
    <name type="scientific">Kaistia nematophila</name>
    <dbReference type="NCBI Taxonomy" id="2994654"/>
    <lineage>
        <taxon>Bacteria</taxon>
        <taxon>Pseudomonadati</taxon>
        <taxon>Pseudomonadota</taxon>
        <taxon>Alphaproteobacteria</taxon>
        <taxon>Hyphomicrobiales</taxon>
        <taxon>Kaistiaceae</taxon>
        <taxon>Kaistia</taxon>
    </lineage>
</organism>
<dbReference type="PANTHER" id="PTHR43210:SF2">
    <property type="entry name" value="ATP-DEPENDENT DETHIOBIOTIN SYNTHETASE BIOD 2"/>
    <property type="match status" value="1"/>
</dbReference>
<gene>
    <name evidence="9 10" type="primary">bioD</name>
    <name evidence="10" type="ORF">OSH07_19610</name>
</gene>
<keyword evidence="4 9" id="KW-0547">Nucleotide-binding</keyword>
<dbReference type="HAMAP" id="MF_00336">
    <property type="entry name" value="BioD"/>
    <property type="match status" value="1"/>
</dbReference>
<proteinExistence type="inferred from homology"/>
<dbReference type="RefSeq" id="WP_266340378.1">
    <property type="nucleotide sequence ID" value="NZ_JAPKNK010000010.1"/>
</dbReference>
<evidence type="ECO:0000256" key="6">
    <source>
        <dbReference type="ARBA" id="ARBA00022840"/>
    </source>
</evidence>
<keyword evidence="11" id="KW-1185">Reference proteome</keyword>
<keyword evidence="2 9" id="KW-0436">Ligase</keyword>
<dbReference type="GO" id="GO:0005829">
    <property type="term" value="C:cytosol"/>
    <property type="evidence" value="ECO:0007669"/>
    <property type="project" value="TreeGrafter"/>
</dbReference>
<dbReference type="EMBL" id="JAPKNK010000010">
    <property type="protein sequence ID" value="MCX5571416.1"/>
    <property type="molecule type" value="Genomic_DNA"/>
</dbReference>
<keyword evidence="7 9" id="KW-0460">Magnesium</keyword>
<dbReference type="NCBIfam" id="TIGR00347">
    <property type="entry name" value="bioD"/>
    <property type="match status" value="1"/>
</dbReference>
<feature type="binding site" evidence="9">
    <location>
        <position position="18"/>
    </location>
    <ligand>
        <name>Mg(2+)</name>
        <dbReference type="ChEBI" id="CHEBI:18420"/>
    </ligand>
</feature>
<feature type="binding site" evidence="9">
    <location>
        <begin position="185"/>
        <end position="187"/>
    </location>
    <ligand>
        <name>ATP</name>
        <dbReference type="ChEBI" id="CHEBI:30616"/>
    </ligand>
</feature>
<keyword evidence="3 9" id="KW-0479">Metal-binding</keyword>
<keyword evidence="1 9" id="KW-0963">Cytoplasm</keyword>
<feature type="binding site" evidence="9">
    <location>
        <position position="101"/>
    </location>
    <ligand>
        <name>Mg(2+)</name>
        <dbReference type="ChEBI" id="CHEBI:18420"/>
    </ligand>
</feature>
<evidence type="ECO:0000313" key="10">
    <source>
        <dbReference type="EMBL" id="MCX5571416.1"/>
    </source>
</evidence>
<dbReference type="InterPro" id="IPR004472">
    <property type="entry name" value="DTB_synth_BioD"/>
</dbReference>
<dbReference type="EC" id="6.3.3.3" evidence="9"/>
<dbReference type="SUPFAM" id="SSF52540">
    <property type="entry name" value="P-loop containing nucleoside triphosphate hydrolases"/>
    <property type="match status" value="1"/>
</dbReference>
<evidence type="ECO:0000256" key="3">
    <source>
        <dbReference type="ARBA" id="ARBA00022723"/>
    </source>
</evidence>
<protein>
    <recommendedName>
        <fullName evidence="9">ATP-dependent dethiobiotin synthetase BioD</fullName>
        <ecNumber evidence="9">6.3.3.3</ecNumber>
    </recommendedName>
    <alternativeName>
        <fullName evidence="9">DTB synthetase</fullName>
        <shortName evidence="9">DTBS</shortName>
    </alternativeName>
    <alternativeName>
        <fullName evidence="9">Dethiobiotin synthase</fullName>
    </alternativeName>
</protein>
<feature type="binding site" evidence="9">
    <location>
        <position position="45"/>
    </location>
    <ligand>
        <name>ATP</name>
        <dbReference type="ChEBI" id="CHEBI:30616"/>
    </ligand>
</feature>
<evidence type="ECO:0000256" key="1">
    <source>
        <dbReference type="ARBA" id="ARBA00022490"/>
    </source>
</evidence>
<comment type="subunit">
    <text evidence="9">Homodimer.</text>
</comment>
<comment type="caution">
    <text evidence="9">Lacks conserved residue(s) required for the propagation of feature annotation.</text>
</comment>
<dbReference type="GO" id="GO:0000287">
    <property type="term" value="F:magnesium ion binding"/>
    <property type="evidence" value="ECO:0007669"/>
    <property type="project" value="UniProtKB-UniRule"/>
</dbReference>
<feature type="active site" evidence="9">
    <location>
        <position position="34"/>
    </location>
</feature>
<evidence type="ECO:0000256" key="2">
    <source>
        <dbReference type="ARBA" id="ARBA00022598"/>
    </source>
</evidence>
<evidence type="ECO:0000256" key="8">
    <source>
        <dbReference type="ARBA" id="ARBA00047386"/>
    </source>
</evidence>
<comment type="subcellular location">
    <subcellularLocation>
        <location evidence="9">Cytoplasm</location>
    </subcellularLocation>
</comment>
<keyword evidence="5 9" id="KW-0093">Biotin biosynthesis</keyword>
<feature type="binding site" evidence="9">
    <location>
        <position position="45"/>
    </location>
    <ligand>
        <name>Mg(2+)</name>
        <dbReference type="ChEBI" id="CHEBI:18420"/>
    </ligand>
</feature>